<dbReference type="EMBL" id="JANBUJ010003988">
    <property type="protein sequence ID" value="KAJ2758833.1"/>
    <property type="molecule type" value="Genomic_DNA"/>
</dbReference>
<evidence type="ECO:0000313" key="1">
    <source>
        <dbReference type="EMBL" id="KAJ2758833.1"/>
    </source>
</evidence>
<dbReference type="Proteomes" id="UP001140234">
    <property type="component" value="Unassembled WGS sequence"/>
</dbReference>
<comment type="caution">
    <text evidence="1">The sequence shown here is derived from an EMBL/GenBank/DDBJ whole genome shotgun (WGS) entry which is preliminary data.</text>
</comment>
<keyword evidence="2" id="KW-1185">Reference proteome</keyword>
<evidence type="ECO:0000313" key="2">
    <source>
        <dbReference type="Proteomes" id="UP001140234"/>
    </source>
</evidence>
<gene>
    <name evidence="1" type="primary">OCT1_2</name>
    <name evidence="1" type="ORF">IWQ57_006715</name>
</gene>
<reference evidence="1" key="1">
    <citation type="submission" date="2022-07" db="EMBL/GenBank/DDBJ databases">
        <title>Phylogenomic reconstructions and comparative analyses of Kickxellomycotina fungi.</title>
        <authorList>
            <person name="Reynolds N.K."/>
            <person name="Stajich J.E."/>
            <person name="Barry K."/>
            <person name="Grigoriev I.V."/>
            <person name="Crous P."/>
            <person name="Smith M.E."/>
        </authorList>
    </citation>
    <scope>NUCLEOTIDE SEQUENCE</scope>
    <source>
        <strain evidence="1">CBS 109366</strain>
    </source>
</reference>
<keyword evidence="1" id="KW-0378">Hydrolase</keyword>
<protein>
    <submittedName>
        <fullName evidence="1">Mitochondrial intermediate peptidase</fullName>
        <ecNumber evidence="1">3.4.24.59</ecNumber>
    </submittedName>
</protein>
<dbReference type="EC" id="3.4.24.59" evidence="1"/>
<proteinExistence type="predicted"/>
<name>A0ACC1JJC7_9FUNG</name>
<feature type="non-terminal residue" evidence="1">
    <location>
        <position position="1"/>
    </location>
</feature>
<feature type="non-terminal residue" evidence="1">
    <location>
        <position position="255"/>
    </location>
</feature>
<accession>A0ACC1JJC7</accession>
<organism evidence="1 2">
    <name type="scientific">Coemansia nantahalensis</name>
    <dbReference type="NCBI Taxonomy" id="2789366"/>
    <lineage>
        <taxon>Eukaryota</taxon>
        <taxon>Fungi</taxon>
        <taxon>Fungi incertae sedis</taxon>
        <taxon>Zoopagomycota</taxon>
        <taxon>Kickxellomycotina</taxon>
        <taxon>Kickxellomycetes</taxon>
        <taxon>Kickxellales</taxon>
        <taxon>Kickxellaceae</taxon>
        <taxon>Coemansia</taxon>
    </lineage>
</organism>
<sequence length="255" mass="28538">MLAYASDYALLGTTARPYRMGRPDSRYRLSMMVSLDHTIWFHAPFRADEWLLYVMESPRGASGRNLGIGRIYRRDGVLVATTAQEGVVRGTDSEADPQTLEFHSVARADDVHLRDLFDLPTTTTLGSTWFRHGQPTGLLMESRFVSPKTFRAAGKQAVAEAGKLAQWVLDAQTAEEKRAVVKCLDQLSDALCRVMDVAELVRQVHPDSSWQAAAEDVFSEMLEYMNELNTHVDLYAKLVDVMDDPEIAATLDPVE</sequence>